<feature type="domain" description="Peptidase M15C" evidence="1">
    <location>
        <begin position="252"/>
        <end position="308"/>
    </location>
</feature>
<evidence type="ECO:0000259" key="1">
    <source>
        <dbReference type="Pfam" id="PF13539"/>
    </source>
</evidence>
<dbReference type="InterPro" id="IPR009045">
    <property type="entry name" value="Zn_M74/Hedgehog-like"/>
</dbReference>
<dbReference type="Proteomes" id="UP000640489">
    <property type="component" value="Unassembled WGS sequence"/>
</dbReference>
<dbReference type="SUPFAM" id="SSF55166">
    <property type="entry name" value="Hedgehog/DD-peptidase"/>
    <property type="match status" value="1"/>
</dbReference>
<dbReference type="Gene3D" id="3.30.1380.10">
    <property type="match status" value="1"/>
</dbReference>
<dbReference type="EMBL" id="JADKPN010000001">
    <property type="protein sequence ID" value="MBF4762078.1"/>
    <property type="molecule type" value="Genomic_DNA"/>
</dbReference>
<protein>
    <submittedName>
        <fullName evidence="2">M15 family metallopeptidase</fullName>
    </submittedName>
</protein>
<dbReference type="InterPro" id="IPR039561">
    <property type="entry name" value="Peptidase_M15C"/>
</dbReference>
<reference evidence="2" key="1">
    <citation type="submission" date="2020-11" db="EMBL/GenBank/DDBJ databases">
        <title>Nocardioides sp. nov., isolated from Soil of Cynanchum wilfordii Hemsley rhizosphere.</title>
        <authorList>
            <person name="Lee J.-S."/>
            <person name="Suh M.K."/>
            <person name="Kim J.-S."/>
        </authorList>
    </citation>
    <scope>NUCLEOTIDE SEQUENCE</scope>
    <source>
        <strain evidence="2">KCTC 19275</strain>
    </source>
</reference>
<dbReference type="Pfam" id="PF13539">
    <property type="entry name" value="Peptidase_M15_4"/>
    <property type="match status" value="1"/>
</dbReference>
<gene>
    <name evidence="2" type="ORF">ISU07_02980</name>
</gene>
<organism evidence="2 3">
    <name type="scientific">Nocardioides islandensis</name>
    <dbReference type="NCBI Taxonomy" id="433663"/>
    <lineage>
        <taxon>Bacteria</taxon>
        <taxon>Bacillati</taxon>
        <taxon>Actinomycetota</taxon>
        <taxon>Actinomycetes</taxon>
        <taxon>Propionibacteriales</taxon>
        <taxon>Nocardioidaceae</taxon>
        <taxon>Nocardioides</taxon>
    </lineage>
</organism>
<comment type="caution">
    <text evidence="2">The sequence shown here is derived from an EMBL/GenBank/DDBJ whole genome shotgun (WGS) entry which is preliminary data.</text>
</comment>
<name>A0A930V8Y1_9ACTN</name>
<sequence>MVEQISNLKGVRSVERLSMAQVSIENRAFNIAAVDPATYRNYTPAASAEFQEQWDRVAAGQVSLAPSLSRRLGKKQRLLQLGSGSDAPKVPIGVLNAQQIPQVDAVVDAEVGEALGMKPGNALVVATYPLRSPQSVREPMEKIAGRTASVQILGPDLDTSVQQTAYLVGSVASAVGIFNYTVIGGGRIAPDPSWVAAHIVTRTVPILGSVTCNSLIFPQLEAALREVVARGLADKIHPGEYAGCYYPRFIAGTTKLSNHSFGLALDLNVPGNQRGTVGEMDRSVVQIFESWGFTWGGHWRYTDPMHFEANRIVRPG</sequence>
<keyword evidence="3" id="KW-1185">Reference proteome</keyword>
<accession>A0A930V8Y1</accession>
<evidence type="ECO:0000313" key="3">
    <source>
        <dbReference type="Proteomes" id="UP000640489"/>
    </source>
</evidence>
<proteinExistence type="predicted"/>
<dbReference type="AlphaFoldDB" id="A0A930V8Y1"/>
<evidence type="ECO:0000313" key="2">
    <source>
        <dbReference type="EMBL" id="MBF4762078.1"/>
    </source>
</evidence>
<dbReference type="GO" id="GO:0008233">
    <property type="term" value="F:peptidase activity"/>
    <property type="evidence" value="ECO:0007669"/>
    <property type="project" value="InterPro"/>
</dbReference>